<evidence type="ECO:0000256" key="1">
    <source>
        <dbReference type="SAM" id="MobiDB-lite"/>
    </source>
</evidence>
<evidence type="ECO:0000313" key="2">
    <source>
        <dbReference type="EMBL" id="CAK0907160.1"/>
    </source>
</evidence>
<name>A0ABN9Y4D8_9DINO</name>
<evidence type="ECO:0008006" key="4">
    <source>
        <dbReference type="Google" id="ProtNLM"/>
    </source>
</evidence>
<dbReference type="Proteomes" id="UP001189429">
    <property type="component" value="Unassembled WGS sequence"/>
</dbReference>
<feature type="region of interest" description="Disordered" evidence="1">
    <location>
        <begin position="581"/>
        <end position="608"/>
    </location>
</feature>
<dbReference type="EMBL" id="CAUYUJ010021815">
    <property type="protein sequence ID" value="CAK0907160.1"/>
    <property type="molecule type" value="Genomic_DNA"/>
</dbReference>
<sequence>MLMSLDREVDAVLEQFGDGASVELVDDADWTRFPQVGAALQQISSRDECLTAAVCRKSGLRGFGVSMCTRTRFTSARAALVITMALSPGGVGALAPYPQLADLALQAQRLRWAPLRTAAKARVARATAALRRFCRKWLCSWRARRWMRFESACEGSATHWAQRRIDERGNPAWEGFCVCCKRPLTVSFAEGPGAGRKRRKAERYAYACALWGTNPEHALGAMVLGHSLRRTGTPHDLVLLHTTDVPLGCRELLRNAGWRLCVVDYVSASENLFSNPNNRFAGTFTKLRVFSLVEYTKVILMDSDILVRENIDSLFQLRAPAALHRGVACGYAHGERINGRHFFGGTRPGFDANSQFWSSSAAGNFATVRGPWSWGQSGGINAGVMLFEPDLETLKLCLSEVTESSHPEHIPGSGPEQDYLSRFYAGEWSHINVAYNFQLHQMYFMVAWLDEGSHADRKEFLLRPELIKAFHYSADPKPWARLFSASLSSLDDPAWAEEVKSKFSGYRAWILKDPEYKYLDSYGEDEPEVPKWAVEATDRVVALSLREWEDAYRDLARLLGRPALAEDVVAAHAADSWAAAAPAAAEPAEQGSPAAGSGGSGESWQTTGWPSRGNSVWGLLWEQLPAEQRAAAESLGWSADSWDHTTTWPLPHGILWDDMPAKVRSALETLGETRSSWDLWEARKVMP</sequence>
<accession>A0ABN9Y4D8</accession>
<keyword evidence="3" id="KW-1185">Reference proteome</keyword>
<evidence type="ECO:0000313" key="3">
    <source>
        <dbReference type="Proteomes" id="UP001189429"/>
    </source>
</evidence>
<dbReference type="SUPFAM" id="SSF53448">
    <property type="entry name" value="Nucleotide-diphospho-sugar transferases"/>
    <property type="match status" value="1"/>
</dbReference>
<dbReference type="Gene3D" id="3.90.550.10">
    <property type="entry name" value="Spore Coat Polysaccharide Biosynthesis Protein SpsA, Chain A"/>
    <property type="match status" value="1"/>
</dbReference>
<dbReference type="PANTHER" id="PTHR11183">
    <property type="entry name" value="GLYCOGENIN SUBFAMILY MEMBER"/>
    <property type="match status" value="1"/>
</dbReference>
<dbReference type="InterPro" id="IPR002495">
    <property type="entry name" value="Glyco_trans_8"/>
</dbReference>
<feature type="compositionally biased region" description="Low complexity" evidence="1">
    <location>
        <begin position="581"/>
        <end position="595"/>
    </location>
</feature>
<organism evidence="2 3">
    <name type="scientific">Prorocentrum cordatum</name>
    <dbReference type="NCBI Taxonomy" id="2364126"/>
    <lineage>
        <taxon>Eukaryota</taxon>
        <taxon>Sar</taxon>
        <taxon>Alveolata</taxon>
        <taxon>Dinophyceae</taxon>
        <taxon>Prorocentrales</taxon>
        <taxon>Prorocentraceae</taxon>
        <taxon>Prorocentrum</taxon>
    </lineage>
</organism>
<reference evidence="2" key="1">
    <citation type="submission" date="2023-10" db="EMBL/GenBank/DDBJ databases">
        <authorList>
            <person name="Chen Y."/>
            <person name="Shah S."/>
            <person name="Dougan E. K."/>
            <person name="Thang M."/>
            <person name="Chan C."/>
        </authorList>
    </citation>
    <scope>NUCLEOTIDE SEQUENCE [LARGE SCALE GENOMIC DNA]</scope>
</reference>
<dbReference type="Pfam" id="PF01501">
    <property type="entry name" value="Glyco_transf_8"/>
    <property type="match status" value="1"/>
</dbReference>
<dbReference type="InterPro" id="IPR029044">
    <property type="entry name" value="Nucleotide-diphossugar_trans"/>
</dbReference>
<proteinExistence type="predicted"/>
<protein>
    <recommendedName>
        <fullName evidence="4">Hexosyltransferase</fullName>
    </recommendedName>
</protein>
<gene>
    <name evidence="2" type="ORF">PCOR1329_LOCUS82272</name>
</gene>
<dbReference type="InterPro" id="IPR050587">
    <property type="entry name" value="GNT1/Glycosyltrans_8"/>
</dbReference>
<comment type="caution">
    <text evidence="2">The sequence shown here is derived from an EMBL/GenBank/DDBJ whole genome shotgun (WGS) entry which is preliminary data.</text>
</comment>